<name>A0AAD4WV42_PRUDU</name>
<evidence type="ECO:0000259" key="1">
    <source>
        <dbReference type="Pfam" id="PF26138"/>
    </source>
</evidence>
<protein>
    <recommendedName>
        <fullName evidence="1">DUF8040 domain-containing protein</fullName>
    </recommendedName>
</protein>
<dbReference type="AlphaFoldDB" id="A0AAD4WV42"/>
<comment type="caution">
    <text evidence="2">The sequence shown here is derived from an EMBL/GenBank/DDBJ whole genome shotgun (WGS) entry which is preliminary data.</text>
</comment>
<organism evidence="2 3">
    <name type="scientific">Prunus dulcis</name>
    <name type="common">Almond</name>
    <name type="synonym">Amygdalus dulcis</name>
    <dbReference type="NCBI Taxonomy" id="3755"/>
    <lineage>
        <taxon>Eukaryota</taxon>
        <taxon>Viridiplantae</taxon>
        <taxon>Streptophyta</taxon>
        <taxon>Embryophyta</taxon>
        <taxon>Tracheophyta</taxon>
        <taxon>Spermatophyta</taxon>
        <taxon>Magnoliopsida</taxon>
        <taxon>eudicotyledons</taxon>
        <taxon>Gunneridae</taxon>
        <taxon>Pentapetalae</taxon>
        <taxon>rosids</taxon>
        <taxon>fabids</taxon>
        <taxon>Rosales</taxon>
        <taxon>Rosaceae</taxon>
        <taxon>Amygdaloideae</taxon>
        <taxon>Amygdaleae</taxon>
        <taxon>Prunus</taxon>
    </lineage>
</organism>
<reference evidence="2 3" key="1">
    <citation type="journal article" date="2022" name="G3 (Bethesda)">
        <title>Whole-genome sequence and methylome profiling of the almond [Prunus dulcis (Mill.) D.A. Webb] cultivar 'Nonpareil'.</title>
        <authorList>
            <person name="D'Amico-Willman K.M."/>
            <person name="Ouma W.Z."/>
            <person name="Meulia T."/>
            <person name="Sideli G.M."/>
            <person name="Gradziel T.M."/>
            <person name="Fresnedo-Ramirez J."/>
        </authorList>
    </citation>
    <scope>NUCLEOTIDE SEQUENCE [LARGE SCALE GENOMIC DNA]</scope>
    <source>
        <strain evidence="2">Clone GOH B32 T37-40</strain>
    </source>
</reference>
<sequence>MAIYAVIHMLNQFLIMVRGEHIERPLTQWRITIIGYNYIHQALNDDPAIFRQVNRMYLDVFRKLCTILREKTFFEDTRFIYVEEMLVIQPFGRTTSSKLRASLEVLLE</sequence>
<dbReference type="Pfam" id="PF26138">
    <property type="entry name" value="DUF8040"/>
    <property type="match status" value="1"/>
</dbReference>
<evidence type="ECO:0000313" key="2">
    <source>
        <dbReference type="EMBL" id="KAI5349888.1"/>
    </source>
</evidence>
<accession>A0AAD4WV42</accession>
<keyword evidence="3" id="KW-1185">Reference proteome</keyword>
<gene>
    <name evidence="2" type="ORF">L3X38_002779</name>
</gene>
<dbReference type="InterPro" id="IPR058353">
    <property type="entry name" value="DUF8040"/>
</dbReference>
<proteinExistence type="predicted"/>
<evidence type="ECO:0000313" key="3">
    <source>
        <dbReference type="Proteomes" id="UP001054821"/>
    </source>
</evidence>
<dbReference type="Proteomes" id="UP001054821">
    <property type="component" value="Chromosome 1"/>
</dbReference>
<feature type="domain" description="DUF8040" evidence="1">
    <location>
        <begin position="35"/>
        <end position="88"/>
    </location>
</feature>
<dbReference type="EMBL" id="JAJFAZ020000001">
    <property type="protein sequence ID" value="KAI5349888.1"/>
    <property type="molecule type" value="Genomic_DNA"/>
</dbReference>